<sequence>MQTPDHPLHDEAAAAAGNARPPTRARGRPRAFDREAALSKAMRLFWQKGYEATSLADLTTAMGIASPSLYAAFGSKEALFVEALNHYGATYAWGWKNFLEAATARDAVQAWLMDSAAFLTGDIEDVPLGCMATLSVIGAAGHQELCEQTRAARAAPRTVVRTRLEQGSANGEIPASVDLDALARFVQVVQNGMSLHARDGASRAELEAVARMAMRGWDALIAG</sequence>
<dbReference type="InterPro" id="IPR036271">
    <property type="entry name" value="Tet_transcr_reg_TetR-rel_C_sf"/>
</dbReference>
<feature type="region of interest" description="Disordered" evidence="6">
    <location>
        <begin position="1"/>
        <end position="30"/>
    </location>
</feature>
<dbReference type="PRINTS" id="PR00455">
    <property type="entry name" value="HTHTETR"/>
</dbReference>
<dbReference type="Gene3D" id="1.10.10.60">
    <property type="entry name" value="Homeodomain-like"/>
    <property type="match status" value="1"/>
</dbReference>
<proteinExistence type="predicted"/>
<dbReference type="SUPFAM" id="SSF46689">
    <property type="entry name" value="Homeodomain-like"/>
    <property type="match status" value="1"/>
</dbReference>
<feature type="DNA-binding region" description="H-T-H motif" evidence="5">
    <location>
        <begin position="54"/>
        <end position="73"/>
    </location>
</feature>
<dbReference type="RefSeq" id="WP_071360625.1">
    <property type="nucleotide sequence ID" value="NZ_JRYB01000001.1"/>
</dbReference>
<evidence type="ECO:0000256" key="2">
    <source>
        <dbReference type="ARBA" id="ARBA00023015"/>
    </source>
</evidence>
<dbReference type="InterPro" id="IPR009057">
    <property type="entry name" value="Homeodomain-like_sf"/>
</dbReference>
<keyword evidence="1" id="KW-0678">Repressor</keyword>
<keyword evidence="3 5" id="KW-0238">DNA-binding</keyword>
<dbReference type="Proteomes" id="UP000180246">
    <property type="component" value="Unassembled WGS sequence"/>
</dbReference>
<keyword evidence="2" id="KW-0805">Transcription regulation</keyword>
<gene>
    <name evidence="8" type="ORF">LO55_932</name>
</gene>
<dbReference type="Gene3D" id="1.10.357.10">
    <property type="entry name" value="Tetracycline Repressor, domain 2"/>
    <property type="match status" value="1"/>
</dbReference>
<dbReference type="PANTHER" id="PTHR47506:SF1">
    <property type="entry name" value="HTH-TYPE TRANSCRIPTIONAL REGULATOR YJDC"/>
    <property type="match status" value="1"/>
</dbReference>
<evidence type="ECO:0000259" key="7">
    <source>
        <dbReference type="PROSITE" id="PS50977"/>
    </source>
</evidence>
<accession>A0A1S2N895</accession>
<evidence type="ECO:0000256" key="4">
    <source>
        <dbReference type="ARBA" id="ARBA00023163"/>
    </source>
</evidence>
<evidence type="ECO:0000313" key="8">
    <source>
        <dbReference type="EMBL" id="OIJ41259.1"/>
    </source>
</evidence>
<dbReference type="EMBL" id="JRYB01000001">
    <property type="protein sequence ID" value="OIJ41259.1"/>
    <property type="molecule type" value="Genomic_DNA"/>
</dbReference>
<organism evidence="8 9">
    <name type="scientific">Massilia timonae</name>
    <dbReference type="NCBI Taxonomy" id="47229"/>
    <lineage>
        <taxon>Bacteria</taxon>
        <taxon>Pseudomonadati</taxon>
        <taxon>Pseudomonadota</taxon>
        <taxon>Betaproteobacteria</taxon>
        <taxon>Burkholderiales</taxon>
        <taxon>Oxalobacteraceae</taxon>
        <taxon>Telluria group</taxon>
        <taxon>Massilia</taxon>
    </lineage>
</organism>
<evidence type="ECO:0000313" key="9">
    <source>
        <dbReference type="Proteomes" id="UP000180246"/>
    </source>
</evidence>
<feature type="domain" description="HTH tetR-type" evidence="7">
    <location>
        <begin position="31"/>
        <end position="91"/>
    </location>
</feature>
<evidence type="ECO:0000256" key="5">
    <source>
        <dbReference type="PROSITE-ProRule" id="PRU00335"/>
    </source>
</evidence>
<dbReference type="AlphaFoldDB" id="A0A1S2N895"/>
<dbReference type="Pfam" id="PF00440">
    <property type="entry name" value="TetR_N"/>
    <property type="match status" value="1"/>
</dbReference>
<feature type="compositionally biased region" description="Basic and acidic residues" evidence="6">
    <location>
        <begin position="1"/>
        <end position="12"/>
    </location>
</feature>
<comment type="caution">
    <text evidence="8">The sequence shown here is derived from an EMBL/GenBank/DDBJ whole genome shotgun (WGS) entry which is preliminary data.</text>
</comment>
<dbReference type="PROSITE" id="PS01081">
    <property type="entry name" value="HTH_TETR_1"/>
    <property type="match status" value="1"/>
</dbReference>
<dbReference type="InterPro" id="IPR023772">
    <property type="entry name" value="DNA-bd_HTH_TetR-type_CS"/>
</dbReference>
<dbReference type="InterPro" id="IPR001647">
    <property type="entry name" value="HTH_TetR"/>
</dbReference>
<evidence type="ECO:0000256" key="1">
    <source>
        <dbReference type="ARBA" id="ARBA00022491"/>
    </source>
</evidence>
<dbReference type="PROSITE" id="PS50977">
    <property type="entry name" value="HTH_TETR_2"/>
    <property type="match status" value="1"/>
</dbReference>
<reference evidence="8 9" key="1">
    <citation type="submission" date="2014-10" db="EMBL/GenBank/DDBJ databases">
        <authorList>
            <person name="Seo M.-J."/>
            <person name="Seok Y.J."/>
            <person name="Cha I.-T."/>
        </authorList>
    </citation>
    <scope>NUCLEOTIDE SEQUENCE [LARGE SCALE GENOMIC DNA]</scope>
    <source>
        <strain evidence="8 9">NEU</strain>
    </source>
</reference>
<feature type="compositionally biased region" description="Low complexity" evidence="6">
    <location>
        <begin position="13"/>
        <end position="22"/>
    </location>
</feature>
<evidence type="ECO:0000256" key="6">
    <source>
        <dbReference type="SAM" id="MobiDB-lite"/>
    </source>
</evidence>
<dbReference type="GO" id="GO:0003677">
    <property type="term" value="F:DNA binding"/>
    <property type="evidence" value="ECO:0007669"/>
    <property type="project" value="UniProtKB-UniRule"/>
</dbReference>
<dbReference type="PANTHER" id="PTHR47506">
    <property type="entry name" value="TRANSCRIPTIONAL REGULATORY PROTEIN"/>
    <property type="match status" value="1"/>
</dbReference>
<dbReference type="SUPFAM" id="SSF48498">
    <property type="entry name" value="Tetracyclin repressor-like, C-terminal domain"/>
    <property type="match status" value="1"/>
</dbReference>
<name>A0A1S2N895_9BURK</name>
<protein>
    <submittedName>
        <fullName evidence="8">Bacterial regulatory s, tetR family protein</fullName>
    </submittedName>
</protein>
<evidence type="ECO:0000256" key="3">
    <source>
        <dbReference type="ARBA" id="ARBA00023125"/>
    </source>
</evidence>
<keyword evidence="4" id="KW-0804">Transcription</keyword>